<organism evidence="2 3">
    <name type="scientific">Candidatus Marithioploca araucensis</name>
    <dbReference type="NCBI Taxonomy" id="70273"/>
    <lineage>
        <taxon>Bacteria</taxon>
        <taxon>Pseudomonadati</taxon>
        <taxon>Pseudomonadota</taxon>
        <taxon>Gammaproteobacteria</taxon>
        <taxon>Thiotrichales</taxon>
        <taxon>Thiotrichaceae</taxon>
        <taxon>Candidatus Marithioploca</taxon>
    </lineage>
</organism>
<name>A0ABT7VQV3_9GAMM</name>
<evidence type="ECO:0000313" key="2">
    <source>
        <dbReference type="EMBL" id="MDM8562044.1"/>
    </source>
</evidence>
<accession>A0ABT7VQV3</accession>
<comment type="caution">
    <text evidence="2">The sequence shown here is derived from an EMBL/GenBank/DDBJ whole genome shotgun (WGS) entry which is preliminary data.</text>
</comment>
<evidence type="ECO:0000313" key="3">
    <source>
        <dbReference type="Proteomes" id="UP001171945"/>
    </source>
</evidence>
<sequence length="409" mass="46701">MITKTKIPLLKDHHSHPFLSALLSDCIDLKEAQTKEEALSRMREGNKDKINIILGWSNHRYLFEEQDLDQLPPIIICNTSFHCFLINRATKEKLGNSHQAILTNINDEKWVEQNLPNILKFIGSLKPFRPQQLKTFFRYLLQQGVWFAEEMLLPFEWVIPLFREKGYFDRTRFWANMEMFHSLNQETQKEVYGIKVFTDGALGSKTAALKVPYSSGEKGVLVYSDEELHQLIDQVAGINKAIALHAIGDRAIAQIVTVLSKINDEQGGIPPTRIEHSLFISQHDAQKAKSLGITLSMQPNFSIDSTRFQDRLSECYYRQINPFRMLIDDIGFVPGEDLVFGSDGLPYGVQTALEMALFPPLPSQVLTLDEFVGGYCMPSQKNGFIEVTIDEEKRSVLTKVKFEARNPVF</sequence>
<gene>
    <name evidence="2" type="ORF">QUF54_01680</name>
</gene>
<reference evidence="2" key="1">
    <citation type="submission" date="2023-06" db="EMBL/GenBank/DDBJ databases">
        <title>Uncultivated large filamentous bacteria from sulfidic sediments reveal new species and different genomic features in energy metabolism and defense.</title>
        <authorList>
            <person name="Fonseca A."/>
        </authorList>
    </citation>
    <scope>NUCLEOTIDE SEQUENCE</scope>
    <source>
        <strain evidence="2">HSG4</strain>
    </source>
</reference>
<dbReference type="InterPro" id="IPR013108">
    <property type="entry name" value="Amidohydro_3"/>
</dbReference>
<dbReference type="InterPro" id="IPR032466">
    <property type="entry name" value="Metal_Hydrolase"/>
</dbReference>
<dbReference type="PANTHER" id="PTHR22642:SF2">
    <property type="entry name" value="PROTEIN LONG AFTER FAR-RED 3"/>
    <property type="match status" value="1"/>
</dbReference>
<dbReference type="EMBL" id="JAUCGM010000044">
    <property type="protein sequence ID" value="MDM8562044.1"/>
    <property type="molecule type" value="Genomic_DNA"/>
</dbReference>
<feature type="domain" description="Amidohydrolase 3" evidence="1">
    <location>
        <begin position="152"/>
        <end position="329"/>
    </location>
</feature>
<protein>
    <submittedName>
        <fullName evidence="2">Amidohydrolase family protein</fullName>
    </submittedName>
</protein>
<evidence type="ECO:0000259" key="1">
    <source>
        <dbReference type="Pfam" id="PF07969"/>
    </source>
</evidence>
<dbReference type="Gene3D" id="3.20.20.140">
    <property type="entry name" value="Metal-dependent hydrolases"/>
    <property type="match status" value="1"/>
</dbReference>
<dbReference type="PANTHER" id="PTHR22642">
    <property type="entry name" value="IMIDAZOLONEPROPIONASE"/>
    <property type="match status" value="1"/>
</dbReference>
<dbReference type="Gene3D" id="3.10.310.70">
    <property type="match status" value="1"/>
</dbReference>
<dbReference type="SUPFAM" id="SSF51556">
    <property type="entry name" value="Metallo-dependent hydrolases"/>
    <property type="match status" value="1"/>
</dbReference>
<dbReference type="Pfam" id="PF07969">
    <property type="entry name" value="Amidohydro_3"/>
    <property type="match status" value="1"/>
</dbReference>
<proteinExistence type="predicted"/>
<dbReference type="Proteomes" id="UP001171945">
    <property type="component" value="Unassembled WGS sequence"/>
</dbReference>
<keyword evidence="3" id="KW-1185">Reference proteome</keyword>